<keyword evidence="2" id="KW-0689">Ribosomal protein</keyword>
<dbReference type="OrthoDB" id="426865at2759"/>
<evidence type="ECO:0000256" key="4">
    <source>
        <dbReference type="ARBA" id="ARBA00035259"/>
    </source>
</evidence>
<evidence type="ECO:0000313" key="7">
    <source>
        <dbReference type="EMBL" id="CAG5133362.1"/>
    </source>
</evidence>
<feature type="region of interest" description="Disordered" evidence="6">
    <location>
        <begin position="1"/>
        <end position="23"/>
    </location>
</feature>
<comment type="caution">
    <text evidence="7">The sequence shown here is derived from an EMBL/GenBank/DDBJ whole genome shotgun (WGS) entry which is preliminary data.</text>
</comment>
<proteinExistence type="inferred from homology"/>
<accession>A0A8S3ZZ59</accession>
<dbReference type="GO" id="GO:0006412">
    <property type="term" value="P:translation"/>
    <property type="evidence" value="ECO:0007669"/>
    <property type="project" value="InterPro"/>
</dbReference>
<dbReference type="PANTHER" id="PTHR21569">
    <property type="entry name" value="RIBOSOMAL PROTEIN S9"/>
    <property type="match status" value="1"/>
</dbReference>
<dbReference type="InterPro" id="IPR000754">
    <property type="entry name" value="Ribosomal_uS9"/>
</dbReference>
<dbReference type="AlphaFoldDB" id="A0A8S3ZZ59"/>
<dbReference type="InterPro" id="IPR014721">
    <property type="entry name" value="Ribsml_uS5_D2-typ_fold_subgr"/>
</dbReference>
<dbReference type="Proteomes" id="UP000678393">
    <property type="component" value="Unassembled WGS sequence"/>
</dbReference>
<evidence type="ECO:0000256" key="2">
    <source>
        <dbReference type="ARBA" id="ARBA00022980"/>
    </source>
</evidence>
<evidence type="ECO:0000256" key="6">
    <source>
        <dbReference type="SAM" id="MobiDB-lite"/>
    </source>
</evidence>
<feature type="compositionally biased region" description="Basic residues" evidence="6">
    <location>
        <begin position="12"/>
        <end position="22"/>
    </location>
</feature>
<evidence type="ECO:0000313" key="8">
    <source>
        <dbReference type="Proteomes" id="UP000678393"/>
    </source>
</evidence>
<protein>
    <recommendedName>
        <fullName evidence="4">Small ribosomal subunit protein uS9</fullName>
    </recommendedName>
    <alternativeName>
        <fullName evidence="5">40S ribosomal protein S16</fullName>
    </alternativeName>
</protein>
<dbReference type="Gene3D" id="3.30.230.10">
    <property type="match status" value="1"/>
</dbReference>
<evidence type="ECO:0000256" key="5">
    <source>
        <dbReference type="ARBA" id="ARBA00043019"/>
    </source>
</evidence>
<dbReference type="GO" id="GO:0003723">
    <property type="term" value="F:RNA binding"/>
    <property type="evidence" value="ECO:0007669"/>
    <property type="project" value="TreeGrafter"/>
</dbReference>
<gene>
    <name evidence="7" type="ORF">CUNI_LOCUS18920</name>
</gene>
<name>A0A8S3ZZ59_9EUPU</name>
<dbReference type="Pfam" id="PF00380">
    <property type="entry name" value="Ribosomal_S9"/>
    <property type="match status" value="1"/>
</dbReference>
<comment type="similarity">
    <text evidence="1">Belongs to the universal ribosomal protein uS9 family.</text>
</comment>
<dbReference type="GO" id="GO:0022627">
    <property type="term" value="C:cytosolic small ribosomal subunit"/>
    <property type="evidence" value="ECO:0007669"/>
    <property type="project" value="TreeGrafter"/>
</dbReference>
<reference evidence="7" key="1">
    <citation type="submission" date="2021-04" db="EMBL/GenBank/DDBJ databases">
        <authorList>
            <consortium name="Molecular Ecology Group"/>
        </authorList>
    </citation>
    <scope>NUCLEOTIDE SEQUENCE</scope>
</reference>
<keyword evidence="3" id="KW-0687">Ribonucleoprotein</keyword>
<dbReference type="SUPFAM" id="SSF54211">
    <property type="entry name" value="Ribosomal protein S5 domain 2-like"/>
    <property type="match status" value="1"/>
</dbReference>
<organism evidence="7 8">
    <name type="scientific">Candidula unifasciata</name>
    <dbReference type="NCBI Taxonomy" id="100452"/>
    <lineage>
        <taxon>Eukaryota</taxon>
        <taxon>Metazoa</taxon>
        <taxon>Spiralia</taxon>
        <taxon>Lophotrochozoa</taxon>
        <taxon>Mollusca</taxon>
        <taxon>Gastropoda</taxon>
        <taxon>Heterobranchia</taxon>
        <taxon>Euthyneura</taxon>
        <taxon>Panpulmonata</taxon>
        <taxon>Eupulmonata</taxon>
        <taxon>Stylommatophora</taxon>
        <taxon>Helicina</taxon>
        <taxon>Helicoidea</taxon>
        <taxon>Geomitridae</taxon>
        <taxon>Candidula</taxon>
    </lineage>
</organism>
<dbReference type="PANTHER" id="PTHR21569:SF16">
    <property type="entry name" value="RIBOSOMAL PROTEIN S16"/>
    <property type="match status" value="1"/>
</dbReference>
<evidence type="ECO:0000256" key="3">
    <source>
        <dbReference type="ARBA" id="ARBA00023274"/>
    </source>
</evidence>
<dbReference type="GO" id="GO:0000462">
    <property type="term" value="P:maturation of SSU-rRNA from tricistronic rRNA transcript (SSU-rRNA, 5.8S rRNA, LSU-rRNA)"/>
    <property type="evidence" value="ECO:0007669"/>
    <property type="project" value="TreeGrafter"/>
</dbReference>
<dbReference type="GO" id="GO:0003735">
    <property type="term" value="F:structural constituent of ribosome"/>
    <property type="evidence" value="ECO:0007669"/>
    <property type="project" value="InterPro"/>
</dbReference>
<evidence type="ECO:0000256" key="1">
    <source>
        <dbReference type="ARBA" id="ARBA00005251"/>
    </source>
</evidence>
<keyword evidence="8" id="KW-1185">Reference proteome</keyword>
<dbReference type="InterPro" id="IPR020568">
    <property type="entry name" value="Ribosomal_Su5_D2-typ_SF"/>
</dbReference>
<sequence>MVRLSDFYNRTSGRKAERKTKKGMPAVQVFGRKKTTTALAHCKRGNGLIKVNGRPLDQMEAEIPRGKLQEPVLFLGKERFSGVDIRIYAIKKAISKVIVSYNQKICGEAFKIEIRHVLTQCGRSLLVADPRLCEVSWS</sequence>
<dbReference type="EMBL" id="CAJHNH020006135">
    <property type="protein sequence ID" value="CAG5133362.1"/>
    <property type="molecule type" value="Genomic_DNA"/>
</dbReference>